<dbReference type="Proteomes" id="UP000240624">
    <property type="component" value="Unassembled WGS sequence"/>
</dbReference>
<sequence>MAATVPARPPRRRARGLKLAEGLRLGLGLGLTLVTLPVALALGLGLLLIGQTITAPSWITERIEAQADTMLAGGRIDFGAIALTLGTDLHPRVALRDTVLHDAEGAVLARVPRIEALLSPRGLLFERSVLAQEVILTEAEIGLRRDTTGRVEVRFERAASRSTPAPQPDTSGLAGLLSRIDAVLDRPALDALERIEARRLAVNYSDARAGRDWTAEDGRIALDLRGGMRLAGQMTLRADGGEITDLALGYDRAEGARDAEVRMNIEGVASRDLATQHPALSFLSVLDAPLSARLRGRIGIDGTPGPFSAALRIGAGALAPGEGAEPLRFERAELALRFDPAEDRIAFERISARGELGRVEGQGQAWLREVKAGWPGALVAQMRFDEVALAAGAGAGLPDAVALREVWSDLRLHPDPFELEIGGFGATDAASGARIGGSGAIGSTTEGWRAALDVQAGALSRDRLLAYWPEGFKPGTRDWIANHIPAATLRDVTAALRRSPGQDLEIALSHGFEGATIRPLDGLPPISGGAGYASVGDGIFSVSLTEGVAEAPQGGRVDLAGTSFTIPRLGGPRPGAEIGIEAAGTVTAMLSLIDQPPFQFLQKAGKPVDLIEGRGRASARVALPLGGPVAPEEVAWSVTGTLDQVSSTAIVPERRVAADRLALRAGPEALEVEGPVTIDGLPADVAFRQPLGASGGTARLEGTVELSQRFLDTFGIALPEGTLSGRGRGEVAMRLMRGAPPQVTLSTDLRGLGLSIPALGWSVAPGTTGQLEIAGRLGETPRIDRIALDAGGLSARGDLRLRPGGGLERASFERVRLSDWLDVSADLVGRGPGETVGLEITGGAVDLRRAGFGQGGGGAGGPISLALDRLRVTDAVALTALRGRFSTVGGFSGRFDARVNGGAPVSGLVVPDDAGTAVRVTGPDAGAVLRSAGLYGTATGGALDLTLLPDGRPGHYTGDLDVAGLRVRDAPAMAQLLDAISVVGLLQQLDGKGLAFDRIMADFRLRPDMLEITQSSATGPGLGISLDGRYSLSSRRMAFQGVVSPFYLVNSLGSFLTRPGEGLIGFNYTLGGTPEDPQVSVNPLSALTPGLFRELFRRPPPT</sequence>
<protein>
    <submittedName>
        <fullName evidence="1">AsmA-like protein</fullName>
    </submittedName>
</protein>
<evidence type="ECO:0000313" key="3">
    <source>
        <dbReference type="Proteomes" id="UP000193495"/>
    </source>
</evidence>
<keyword evidence="4" id="KW-1185">Reference proteome</keyword>
<dbReference type="RefSeq" id="WP_133056296.1">
    <property type="nucleotide sequence ID" value="NZ_FWFY01000003.1"/>
</dbReference>
<dbReference type="Proteomes" id="UP000193495">
    <property type="component" value="Unassembled WGS sequence"/>
</dbReference>
<proteinExistence type="predicted"/>
<dbReference type="EMBL" id="FWFY01000003">
    <property type="protein sequence ID" value="SLN34496.1"/>
    <property type="molecule type" value="Genomic_DNA"/>
</dbReference>
<dbReference type="EMBL" id="PYGB01000002">
    <property type="protein sequence ID" value="PSK87801.1"/>
    <property type="molecule type" value="Genomic_DNA"/>
</dbReference>
<organism evidence="2 3">
    <name type="scientific">Limimaricola soesokkakensis</name>
    <dbReference type="NCBI Taxonomy" id="1343159"/>
    <lineage>
        <taxon>Bacteria</taxon>
        <taxon>Pseudomonadati</taxon>
        <taxon>Pseudomonadota</taxon>
        <taxon>Alphaproteobacteria</taxon>
        <taxon>Rhodobacterales</taxon>
        <taxon>Paracoccaceae</taxon>
        <taxon>Limimaricola</taxon>
    </lineage>
</organism>
<dbReference type="AlphaFoldDB" id="A0A1X6YXU6"/>
<accession>A0A1X6YXU6</accession>
<reference evidence="2 3" key="1">
    <citation type="submission" date="2017-03" db="EMBL/GenBank/DDBJ databases">
        <authorList>
            <person name="Afonso C.L."/>
            <person name="Miller P.J."/>
            <person name="Scott M.A."/>
            <person name="Spackman E."/>
            <person name="Goraichik I."/>
            <person name="Dimitrov K.M."/>
            <person name="Suarez D.L."/>
            <person name="Swayne D.E."/>
        </authorList>
    </citation>
    <scope>NUCLEOTIDE SEQUENCE [LARGE SCALE GENOMIC DNA]</scope>
    <source>
        <strain evidence="2 3">CECT 8367</strain>
    </source>
</reference>
<evidence type="ECO:0000313" key="4">
    <source>
        <dbReference type="Proteomes" id="UP000240624"/>
    </source>
</evidence>
<name>A0A1X6YXU6_9RHOB</name>
<evidence type="ECO:0000313" key="1">
    <source>
        <dbReference type="EMBL" id="PSK87801.1"/>
    </source>
</evidence>
<gene>
    <name evidence="1" type="ORF">CLV79_102290</name>
    <name evidence="2" type="ORF">LOS8367_01372</name>
</gene>
<reference evidence="1 4" key="2">
    <citation type="submission" date="2018-03" db="EMBL/GenBank/DDBJ databases">
        <title>Genomic Encyclopedia of Archaeal and Bacterial Type Strains, Phase II (KMG-II): from individual species to whole genera.</title>
        <authorList>
            <person name="Goeker M."/>
        </authorList>
    </citation>
    <scope>NUCLEOTIDE SEQUENCE [LARGE SCALE GENOMIC DNA]</scope>
    <source>
        <strain evidence="1 4">DSM 29956</strain>
    </source>
</reference>
<evidence type="ECO:0000313" key="2">
    <source>
        <dbReference type="EMBL" id="SLN34496.1"/>
    </source>
</evidence>